<dbReference type="InterPro" id="IPR008279">
    <property type="entry name" value="PEP-util_enz_mobile_dom"/>
</dbReference>
<dbReference type="PANTHER" id="PTHR46244:SF3">
    <property type="entry name" value="PHOSPHOENOLPYRUVATE-PROTEIN PHOSPHOTRANSFERASE"/>
    <property type="match status" value="1"/>
</dbReference>
<sequence>MERFTGQGASPGIAVGPAAELADEGQAAVKKHVDDIDAEEKRFWEAQSIAAAQIEKIRDKALKSAGEHEAGIFDAHRMLLMDEAFTREILDTVRREAVNAEYAAALACDKFSTVFSRMDDEYMRERAADVRDVAGRLIKVLGCGGEEQNIPEVPSIIIADDLSPSQTIQLERKNVLAFVTRRGSSNSHTAILARTMGIPAVVDAGVPAGAGGRMAVVDGSRGSIVLDPDEETLEKAKRLKQAAEDRRRELSEYKSLPAVTRSGKKIRVMANIGSLSDIDAAIQNGAEGIGLFRSEFLYLEGRTCPSEEEQFLAYREAARRMDGKKVIIRTMDIGADKQADYLEMDREENPALGCRAVRISLTREDIFRTQLRALYRASAYGNIAVMVPMIISVWEVKRVREIMGEVRKELEKEDIPFRNMELGIMVETPAAALTADDLAAESDFFSIGTNDLTQYTLALDRQNAKLERFYDPYHPAVMRLLKMTCDAAHKAGIWVGICGELAADVKMTEKLIGMGIDEMSAASGMILEIKKAICESR</sequence>
<feature type="active site" description="Tele-phosphohistidine intermediate" evidence="18">
    <location>
        <position position="188"/>
    </location>
</feature>
<evidence type="ECO:0000256" key="16">
    <source>
        <dbReference type="ARBA" id="ARBA00033235"/>
    </source>
</evidence>
<dbReference type="InterPro" id="IPR036637">
    <property type="entry name" value="Phosphohistidine_dom_sf"/>
</dbReference>
<dbReference type="PANTHER" id="PTHR46244">
    <property type="entry name" value="PHOSPHOENOLPYRUVATE-PROTEIN PHOSPHOTRANSFERASE"/>
    <property type="match status" value="1"/>
</dbReference>
<dbReference type="PROSITE" id="PS00742">
    <property type="entry name" value="PEP_ENZYMES_2"/>
    <property type="match status" value="1"/>
</dbReference>
<evidence type="ECO:0000256" key="20">
    <source>
        <dbReference type="PIRSR" id="PIRSR000732-3"/>
    </source>
</evidence>
<accession>A0AB73T2S1</accession>
<dbReference type="GO" id="GO:0005737">
    <property type="term" value="C:cytoplasm"/>
    <property type="evidence" value="ECO:0007669"/>
    <property type="project" value="UniProtKB-SubCell"/>
</dbReference>
<evidence type="ECO:0000256" key="19">
    <source>
        <dbReference type="PIRSR" id="PIRSR000732-2"/>
    </source>
</evidence>
<evidence type="ECO:0000256" key="2">
    <source>
        <dbReference type="ARBA" id="ARBA00001946"/>
    </source>
</evidence>
<dbReference type="NCBIfam" id="TIGR01417">
    <property type="entry name" value="PTS_I_fam"/>
    <property type="match status" value="1"/>
</dbReference>
<reference evidence="24 25" key="1">
    <citation type="submission" date="2018-05" db="EMBL/GenBank/DDBJ databases">
        <authorList>
            <person name="Goeker M."/>
            <person name="Huntemann M."/>
            <person name="Clum A."/>
            <person name="Pillay M."/>
            <person name="Palaniappan K."/>
            <person name="Varghese N."/>
            <person name="Mikhailova N."/>
            <person name="Stamatis D."/>
            <person name="Reddy T."/>
            <person name="Daum C."/>
            <person name="Shapiro N."/>
            <person name="Ivanova N."/>
            <person name="Kyrpides N."/>
            <person name="Woyke T."/>
        </authorList>
    </citation>
    <scope>NUCLEOTIDE SEQUENCE [LARGE SCALE GENOMIC DNA]</scope>
    <source>
        <strain evidence="24 25">DSM 26524</strain>
    </source>
</reference>
<evidence type="ECO:0000313" key="24">
    <source>
        <dbReference type="EMBL" id="PWJ74714.1"/>
    </source>
</evidence>
<dbReference type="AlphaFoldDB" id="A0AB73T2S1"/>
<keyword evidence="12 17" id="KW-0598">Phosphotransferase system</keyword>
<evidence type="ECO:0000256" key="9">
    <source>
        <dbReference type="ARBA" id="ARBA00022490"/>
    </source>
</evidence>
<proteinExistence type="inferred from homology"/>
<comment type="similarity">
    <text evidence="5 17">Belongs to the PEP-utilizing enzyme family.</text>
</comment>
<dbReference type="Gene3D" id="3.50.30.10">
    <property type="entry name" value="Phosphohistidine domain"/>
    <property type="match status" value="1"/>
</dbReference>
<dbReference type="RefSeq" id="WP_109627407.1">
    <property type="nucleotide sequence ID" value="NZ_JANKBI010000006.1"/>
</dbReference>
<comment type="catalytic activity">
    <reaction evidence="1 17">
        <text>L-histidyl-[protein] + phosphoenolpyruvate = N(pros)-phospho-L-histidyl-[protein] + pyruvate</text>
        <dbReference type="Rhea" id="RHEA:23880"/>
        <dbReference type="Rhea" id="RHEA-COMP:9745"/>
        <dbReference type="Rhea" id="RHEA-COMP:9746"/>
        <dbReference type="ChEBI" id="CHEBI:15361"/>
        <dbReference type="ChEBI" id="CHEBI:29979"/>
        <dbReference type="ChEBI" id="CHEBI:58702"/>
        <dbReference type="ChEBI" id="CHEBI:64837"/>
        <dbReference type="EC" id="2.7.3.9"/>
    </reaction>
</comment>
<dbReference type="GO" id="GO:0016301">
    <property type="term" value="F:kinase activity"/>
    <property type="evidence" value="ECO:0007669"/>
    <property type="project" value="UniProtKB-KW"/>
</dbReference>
<comment type="cofactor">
    <cofactor evidence="2 17 20">
        <name>Mg(2+)</name>
        <dbReference type="ChEBI" id="CHEBI:18420"/>
    </cofactor>
</comment>
<feature type="binding site" evidence="20">
    <location>
        <position position="427"/>
    </location>
    <ligand>
        <name>Mg(2+)</name>
        <dbReference type="ChEBI" id="CHEBI:18420"/>
    </ligand>
</feature>
<feature type="binding site" evidence="19">
    <location>
        <begin position="450"/>
        <end position="451"/>
    </location>
    <ligand>
        <name>phosphoenolpyruvate</name>
        <dbReference type="ChEBI" id="CHEBI:58702"/>
    </ligand>
</feature>
<comment type="subcellular location">
    <subcellularLocation>
        <location evidence="4 17">Cytoplasm</location>
    </subcellularLocation>
</comment>
<dbReference type="SUPFAM" id="SSF52009">
    <property type="entry name" value="Phosphohistidine domain"/>
    <property type="match status" value="1"/>
</dbReference>
<feature type="binding site" evidence="19">
    <location>
        <position position="329"/>
    </location>
    <ligand>
        <name>phosphoenolpyruvate</name>
        <dbReference type="ChEBI" id="CHEBI:58702"/>
    </ligand>
</feature>
<evidence type="ECO:0000256" key="18">
    <source>
        <dbReference type="PIRSR" id="PIRSR000732-1"/>
    </source>
</evidence>
<evidence type="ECO:0000256" key="13">
    <source>
        <dbReference type="ARBA" id="ARBA00022723"/>
    </source>
</evidence>
<keyword evidence="14 17" id="KW-0418">Kinase</keyword>
<dbReference type="EC" id="2.7.3.9" evidence="6 17"/>
<dbReference type="GO" id="GO:0009401">
    <property type="term" value="P:phosphoenolpyruvate-dependent sugar phosphotransferase system"/>
    <property type="evidence" value="ECO:0007669"/>
    <property type="project" value="UniProtKB-KW"/>
</dbReference>
<evidence type="ECO:0000256" key="6">
    <source>
        <dbReference type="ARBA" id="ARBA00012232"/>
    </source>
</evidence>
<evidence type="ECO:0000256" key="10">
    <source>
        <dbReference type="ARBA" id="ARBA00022597"/>
    </source>
</evidence>
<dbReference type="InterPro" id="IPR040442">
    <property type="entry name" value="Pyrv_kinase-like_dom_sf"/>
</dbReference>
<evidence type="ECO:0000259" key="23">
    <source>
        <dbReference type="Pfam" id="PF05524"/>
    </source>
</evidence>
<keyword evidence="11 17" id="KW-0808">Transferase</keyword>
<evidence type="ECO:0000256" key="11">
    <source>
        <dbReference type="ARBA" id="ARBA00022679"/>
    </source>
</evidence>
<dbReference type="PRINTS" id="PR01736">
    <property type="entry name" value="PHPHTRNFRASE"/>
</dbReference>
<feature type="binding site" evidence="19">
    <location>
        <position position="293"/>
    </location>
    <ligand>
        <name>phosphoenolpyruvate</name>
        <dbReference type="ChEBI" id="CHEBI:58702"/>
    </ligand>
</feature>
<dbReference type="GO" id="GO:0046872">
    <property type="term" value="F:metal ion binding"/>
    <property type="evidence" value="ECO:0007669"/>
    <property type="project" value="UniProtKB-KW"/>
</dbReference>
<dbReference type="Proteomes" id="UP000245412">
    <property type="component" value="Unassembled WGS sequence"/>
</dbReference>
<evidence type="ECO:0000256" key="7">
    <source>
        <dbReference type="ARBA" id="ARBA00016544"/>
    </source>
</evidence>
<comment type="caution">
    <text evidence="24">The sequence shown here is derived from an EMBL/GenBank/DDBJ whole genome shotgun (WGS) entry which is preliminary data.</text>
</comment>
<gene>
    <name evidence="24" type="ORF">C7383_108144</name>
</gene>
<dbReference type="InterPro" id="IPR050499">
    <property type="entry name" value="PEP-utilizing_PTS_enzyme"/>
</dbReference>
<dbReference type="Gene3D" id="1.10.274.10">
    <property type="entry name" value="PtsI, HPr-binding domain"/>
    <property type="match status" value="1"/>
</dbReference>
<evidence type="ECO:0000256" key="4">
    <source>
        <dbReference type="ARBA" id="ARBA00004496"/>
    </source>
</evidence>
<keyword evidence="25" id="KW-1185">Reference proteome</keyword>
<evidence type="ECO:0000256" key="1">
    <source>
        <dbReference type="ARBA" id="ARBA00000683"/>
    </source>
</evidence>
<comment type="function">
    <text evidence="3 17">General (non sugar-specific) component of the phosphoenolpyruvate-dependent sugar phosphotransferase system (sugar PTS). This major carbohydrate active-transport system catalyzes the phosphorylation of incoming sugar substrates concomitantly with their translocation across the cell membrane. Enzyme I transfers the phosphoryl group from phosphoenolpyruvate (PEP) to the phosphoryl carrier protein (HPr).</text>
</comment>
<evidence type="ECO:0000256" key="14">
    <source>
        <dbReference type="ARBA" id="ARBA00022777"/>
    </source>
</evidence>
<dbReference type="InterPro" id="IPR006318">
    <property type="entry name" value="PTS_EI-like"/>
</dbReference>
<dbReference type="GO" id="GO:0008965">
    <property type="term" value="F:phosphoenolpyruvate-protein phosphotransferase activity"/>
    <property type="evidence" value="ECO:0007669"/>
    <property type="project" value="UniProtKB-EC"/>
</dbReference>
<dbReference type="Pfam" id="PF05524">
    <property type="entry name" value="PEP-utilisers_N"/>
    <property type="match status" value="1"/>
</dbReference>
<dbReference type="InterPro" id="IPR024692">
    <property type="entry name" value="PTS_EI"/>
</dbReference>
<dbReference type="SUPFAM" id="SSF47831">
    <property type="entry name" value="Enzyme I of the PEP:sugar phosphotransferase system HPr-binding (sub)domain"/>
    <property type="match status" value="1"/>
</dbReference>
<keyword evidence="13 17" id="KW-0479">Metal-binding</keyword>
<dbReference type="SUPFAM" id="SSF51621">
    <property type="entry name" value="Phosphoenolpyruvate/pyruvate domain"/>
    <property type="match status" value="1"/>
</dbReference>
<feature type="binding site" evidence="20">
    <location>
        <position position="451"/>
    </location>
    <ligand>
        <name>Mg(2+)</name>
        <dbReference type="ChEBI" id="CHEBI:18420"/>
    </ligand>
</feature>
<dbReference type="PIRSF" id="PIRSF000732">
    <property type="entry name" value="PTS_enzyme_I"/>
    <property type="match status" value="1"/>
</dbReference>
<feature type="domain" description="PEP-utilising enzyme mobile" evidence="21">
    <location>
        <begin position="154"/>
        <end position="222"/>
    </location>
</feature>
<evidence type="ECO:0000256" key="17">
    <source>
        <dbReference type="PIRNR" id="PIRNR000732"/>
    </source>
</evidence>
<dbReference type="EMBL" id="QGGY01000008">
    <property type="protein sequence ID" value="PWJ74714.1"/>
    <property type="molecule type" value="Genomic_DNA"/>
</dbReference>
<dbReference type="InterPro" id="IPR023151">
    <property type="entry name" value="PEP_util_CS"/>
</dbReference>
<evidence type="ECO:0000313" key="25">
    <source>
        <dbReference type="Proteomes" id="UP000245412"/>
    </source>
</evidence>
<evidence type="ECO:0000256" key="5">
    <source>
        <dbReference type="ARBA" id="ARBA00007837"/>
    </source>
</evidence>
<dbReference type="InterPro" id="IPR000121">
    <property type="entry name" value="PEP_util_C"/>
</dbReference>
<feature type="domain" description="PEP-utilising enzyme C-terminal" evidence="22">
    <location>
        <begin position="249"/>
        <end position="534"/>
    </location>
</feature>
<evidence type="ECO:0000259" key="21">
    <source>
        <dbReference type="Pfam" id="PF00391"/>
    </source>
</evidence>
<feature type="active site" description="Proton donor" evidence="18">
    <location>
        <position position="498"/>
    </location>
</feature>
<dbReference type="Gene3D" id="3.20.20.60">
    <property type="entry name" value="Phosphoenolpyruvate-binding domains"/>
    <property type="match status" value="1"/>
</dbReference>
<evidence type="ECO:0000256" key="8">
    <source>
        <dbReference type="ARBA" id="ARBA00022448"/>
    </source>
</evidence>
<keyword evidence="10 17" id="KW-0762">Sugar transport</keyword>
<dbReference type="InterPro" id="IPR036618">
    <property type="entry name" value="PtsI_HPr-bd_sf"/>
</dbReference>
<evidence type="ECO:0000256" key="15">
    <source>
        <dbReference type="ARBA" id="ARBA00022842"/>
    </source>
</evidence>
<evidence type="ECO:0000256" key="3">
    <source>
        <dbReference type="ARBA" id="ARBA00002728"/>
    </source>
</evidence>
<keyword evidence="15 17" id="KW-0460">Magnesium</keyword>
<dbReference type="Pfam" id="PF00391">
    <property type="entry name" value="PEP-utilizers"/>
    <property type="match status" value="1"/>
</dbReference>
<feature type="domain" description="Phosphotransferase system enzyme I N-terminal" evidence="23">
    <location>
        <begin position="5"/>
        <end position="126"/>
    </location>
</feature>
<keyword evidence="9 17" id="KW-0963">Cytoplasm</keyword>
<feature type="binding site" evidence="19">
    <location>
        <position position="461"/>
    </location>
    <ligand>
        <name>phosphoenolpyruvate</name>
        <dbReference type="ChEBI" id="CHEBI:58702"/>
    </ligand>
</feature>
<dbReference type="InterPro" id="IPR015813">
    <property type="entry name" value="Pyrv/PenolPyrv_kinase-like_dom"/>
</dbReference>
<dbReference type="InterPro" id="IPR008731">
    <property type="entry name" value="PTS_EIN"/>
</dbReference>
<keyword evidence="8 17" id="KW-0813">Transport</keyword>
<protein>
    <recommendedName>
        <fullName evidence="7 17">Phosphoenolpyruvate-protein phosphotransferase</fullName>
        <ecNumber evidence="6 17">2.7.3.9</ecNumber>
    </recommendedName>
    <alternativeName>
        <fullName evidence="16 17">Phosphotransferase system, enzyme I</fullName>
    </alternativeName>
</protein>
<evidence type="ECO:0000256" key="12">
    <source>
        <dbReference type="ARBA" id="ARBA00022683"/>
    </source>
</evidence>
<evidence type="ECO:0000259" key="22">
    <source>
        <dbReference type="Pfam" id="PF02896"/>
    </source>
</evidence>
<name>A0AB73T2S1_9FIRM</name>
<organism evidence="24 25">
    <name type="scientific">Murimonas intestini</name>
    <dbReference type="NCBI Taxonomy" id="1337051"/>
    <lineage>
        <taxon>Bacteria</taxon>
        <taxon>Bacillati</taxon>
        <taxon>Bacillota</taxon>
        <taxon>Clostridia</taxon>
        <taxon>Lachnospirales</taxon>
        <taxon>Lachnospiraceae</taxon>
        <taxon>Murimonas</taxon>
    </lineage>
</organism>
<dbReference type="Pfam" id="PF02896">
    <property type="entry name" value="PEP-utilizers_C"/>
    <property type="match status" value="1"/>
</dbReference>